<dbReference type="OrthoDB" id="15334at2157"/>
<proteinExistence type="predicted"/>
<dbReference type="SUPFAM" id="SSF57783">
    <property type="entry name" value="Zinc beta-ribbon"/>
    <property type="match status" value="1"/>
</dbReference>
<dbReference type="GO" id="GO:0003746">
    <property type="term" value="F:translation elongation factor activity"/>
    <property type="evidence" value="ECO:0007669"/>
    <property type="project" value="UniProtKB-KW"/>
</dbReference>
<dbReference type="NCBIfam" id="NF011482">
    <property type="entry name" value="PRK14892.1"/>
    <property type="match status" value="1"/>
</dbReference>
<evidence type="ECO:0000313" key="2">
    <source>
        <dbReference type="EMBL" id="QGR20468.1"/>
    </source>
</evidence>
<keyword evidence="1" id="KW-0862">Zinc</keyword>
<dbReference type="AlphaFoldDB" id="A0A650CRQ1"/>
<keyword evidence="2" id="KW-0648">Protein biosynthesis</keyword>
<protein>
    <submittedName>
        <fullName evidence="2">Transcription elongation factor</fullName>
    </submittedName>
</protein>
<dbReference type="RefSeq" id="WP_156007918.1">
    <property type="nucleotide sequence ID" value="NZ_CP045483.1"/>
</dbReference>
<dbReference type="KEGG" id="sazo:D1868_01880"/>
<gene>
    <name evidence="2" type="ORF">D1868_01880</name>
</gene>
<evidence type="ECO:0000256" key="1">
    <source>
        <dbReference type="ARBA" id="ARBA00022833"/>
    </source>
</evidence>
<keyword evidence="2" id="KW-0251">Elongation factor</keyword>
<organism evidence="2 3">
    <name type="scientific">Stygiolobus azoricus</name>
    <dbReference type="NCBI Taxonomy" id="41675"/>
    <lineage>
        <taxon>Archaea</taxon>
        <taxon>Thermoproteota</taxon>
        <taxon>Thermoprotei</taxon>
        <taxon>Sulfolobales</taxon>
        <taxon>Sulfolobaceae</taxon>
        <taxon>Stygiolobus</taxon>
    </lineage>
</organism>
<sequence>MGGRRKKRKQLLQKPKPKIPDIFECPRCGKVALSVTIKDGKAKIKCGSCGLQAEFDVPPVYDQANAYGKFIDLYYEGKIEILSSSSEEKTEDETKGESEELH</sequence>
<dbReference type="InterPro" id="IPR007808">
    <property type="entry name" value="Elf1"/>
</dbReference>
<dbReference type="Pfam" id="PF05129">
    <property type="entry name" value="Zn_ribbon_Elf1"/>
    <property type="match status" value="1"/>
</dbReference>
<accession>A0A650CRQ1</accession>
<dbReference type="InterPro" id="IPR038567">
    <property type="entry name" value="T_Elf1_sf"/>
</dbReference>
<keyword evidence="3" id="KW-1185">Reference proteome</keyword>
<evidence type="ECO:0000313" key="3">
    <source>
        <dbReference type="Proteomes" id="UP000423396"/>
    </source>
</evidence>
<name>A0A650CRQ1_9CREN</name>
<dbReference type="Proteomes" id="UP000423396">
    <property type="component" value="Chromosome"/>
</dbReference>
<dbReference type="Gene3D" id="2.20.25.190">
    <property type="match status" value="1"/>
</dbReference>
<reference evidence="2 3" key="1">
    <citation type="submission" date="2019-10" db="EMBL/GenBank/DDBJ databases">
        <title>Genome Sequences from Six Type Strain Members of the Archaeal Family Sulfolobaceae: Acidianus ambivalens, Acidianus infernus, Metallosphaera prunae, Stygiolobus azoricus, Sulfolobus metallicus, and Sulfurisphaera ohwakuensis.</title>
        <authorList>
            <person name="Counts J.A."/>
            <person name="Kelly R.M."/>
        </authorList>
    </citation>
    <scope>NUCLEOTIDE SEQUENCE [LARGE SCALE GENOMIC DNA]</scope>
    <source>
        <strain evidence="2 3">FC6</strain>
    </source>
</reference>
<dbReference type="EMBL" id="CP045483">
    <property type="protein sequence ID" value="QGR20468.1"/>
    <property type="molecule type" value="Genomic_DNA"/>
</dbReference>
<dbReference type="GeneID" id="42797783"/>